<reference evidence="4" key="1">
    <citation type="submission" date="2019-10" db="EMBL/GenBank/DDBJ databases">
        <authorList>
            <person name="Zhang R."/>
            <person name="Pan Y."/>
            <person name="Wang J."/>
            <person name="Ma R."/>
            <person name="Yu S."/>
        </authorList>
    </citation>
    <scope>NUCLEOTIDE SEQUENCE</scope>
    <source>
        <strain evidence="4">LA-IB0</strain>
        <tissue evidence="4">Leaf</tissue>
    </source>
</reference>
<comment type="caution">
    <text evidence="4">The sequence shown here is derived from an EMBL/GenBank/DDBJ whole genome shotgun (WGS) entry which is preliminary data.</text>
</comment>
<keyword evidence="3" id="KW-0722">Serine protease inhibitor</keyword>
<dbReference type="PANTHER" id="PTHR33091:SF29">
    <property type="entry name" value="SUBTILISIN INHIBITOR 1"/>
    <property type="match status" value="1"/>
</dbReference>
<gene>
    <name evidence="4" type="ORF">BUALT_Bualt09G0115500</name>
</gene>
<evidence type="ECO:0000256" key="2">
    <source>
        <dbReference type="ARBA" id="ARBA00022690"/>
    </source>
</evidence>
<dbReference type="Pfam" id="PF00280">
    <property type="entry name" value="potato_inhibit"/>
    <property type="match status" value="1"/>
</dbReference>
<name>A0AAV6X8F7_9LAMI</name>
<organism evidence="4 5">
    <name type="scientific">Buddleja alternifolia</name>
    <dbReference type="NCBI Taxonomy" id="168488"/>
    <lineage>
        <taxon>Eukaryota</taxon>
        <taxon>Viridiplantae</taxon>
        <taxon>Streptophyta</taxon>
        <taxon>Embryophyta</taxon>
        <taxon>Tracheophyta</taxon>
        <taxon>Spermatophyta</taxon>
        <taxon>Magnoliopsida</taxon>
        <taxon>eudicotyledons</taxon>
        <taxon>Gunneridae</taxon>
        <taxon>Pentapetalae</taxon>
        <taxon>asterids</taxon>
        <taxon>lamiids</taxon>
        <taxon>Lamiales</taxon>
        <taxon>Scrophulariaceae</taxon>
        <taxon>Buddlejeae</taxon>
        <taxon>Buddleja</taxon>
    </lineage>
</organism>
<dbReference type="PROSITE" id="PS00285">
    <property type="entry name" value="POTATO_INHIBITOR"/>
    <property type="match status" value="1"/>
</dbReference>
<protein>
    <submittedName>
        <fullName evidence="4">Uncharacterized protein</fullName>
    </submittedName>
</protein>
<dbReference type="GO" id="GO:0009611">
    <property type="term" value="P:response to wounding"/>
    <property type="evidence" value="ECO:0007669"/>
    <property type="project" value="InterPro"/>
</dbReference>
<proteinExistence type="inferred from homology"/>
<keyword evidence="5" id="KW-1185">Reference proteome</keyword>
<dbReference type="InterPro" id="IPR036354">
    <property type="entry name" value="Prot_inh_pot1_sf"/>
</dbReference>
<sequence length="97" mass="10741">MDEKETQPAQVSEKQFVELSSAPNEGGIGYLTGKSTWPEVVGLTAEEAMKKIKQEMPSAIHIHVVPSDSFVTMDFRTDRVRIFIDSSGKVFKQPTIG</sequence>
<dbReference type="InterPro" id="IPR000864">
    <property type="entry name" value="Prot_inh_pot1"/>
</dbReference>
<dbReference type="SUPFAM" id="SSF54654">
    <property type="entry name" value="CI-2 family of serine protease inhibitors"/>
    <property type="match status" value="1"/>
</dbReference>
<evidence type="ECO:0000256" key="1">
    <source>
        <dbReference type="ARBA" id="ARBA00008210"/>
    </source>
</evidence>
<dbReference type="PRINTS" id="PR00292">
    <property type="entry name" value="POTATOINHBTR"/>
</dbReference>
<dbReference type="Proteomes" id="UP000826271">
    <property type="component" value="Unassembled WGS sequence"/>
</dbReference>
<evidence type="ECO:0000313" key="4">
    <source>
        <dbReference type="EMBL" id="KAG8376932.1"/>
    </source>
</evidence>
<evidence type="ECO:0000313" key="5">
    <source>
        <dbReference type="Proteomes" id="UP000826271"/>
    </source>
</evidence>
<dbReference type="AlphaFoldDB" id="A0AAV6X8F7"/>
<comment type="similarity">
    <text evidence="1">Belongs to the protease inhibitor I13 (potato type I serine protease inhibitor) family.</text>
</comment>
<dbReference type="Gene3D" id="3.30.10.10">
    <property type="entry name" value="Trypsin Inhibitor V, subunit A"/>
    <property type="match status" value="1"/>
</dbReference>
<accession>A0AAV6X8F7</accession>
<dbReference type="PANTHER" id="PTHR33091">
    <property type="entry name" value="PROTEIN, PUTATIVE, EXPRESSED-RELATED"/>
    <property type="match status" value="1"/>
</dbReference>
<dbReference type="GO" id="GO:0004867">
    <property type="term" value="F:serine-type endopeptidase inhibitor activity"/>
    <property type="evidence" value="ECO:0007669"/>
    <property type="project" value="UniProtKB-KW"/>
</dbReference>
<dbReference type="EMBL" id="WHWC01000009">
    <property type="protein sequence ID" value="KAG8376932.1"/>
    <property type="molecule type" value="Genomic_DNA"/>
</dbReference>
<evidence type="ECO:0000256" key="3">
    <source>
        <dbReference type="ARBA" id="ARBA00022900"/>
    </source>
</evidence>
<keyword evidence="2" id="KW-0646">Protease inhibitor</keyword>